<gene>
    <name evidence="1" type="ORF">EVAR_92677_1</name>
</gene>
<evidence type="ECO:0000313" key="2">
    <source>
        <dbReference type="Proteomes" id="UP000299102"/>
    </source>
</evidence>
<dbReference type="STRING" id="151549.A0A4C1SXR3"/>
<accession>A0A4C1SXR3</accession>
<keyword evidence="2" id="KW-1185">Reference proteome</keyword>
<sequence>MEPQRSEIAMRHVFRLKRQKARESLSEYLQSLKYLVATCNFGSGLEENLRDQFVSRLSSDDMRSRLFTERDVKFKRTVELALALEVTCDDDRWALSLGSGASPGHHCVRFWGRESIQINGDQLMAIHRQSTYRGL</sequence>
<dbReference type="PANTHER" id="PTHR33198">
    <property type="entry name" value="ANK_REP_REGION DOMAIN-CONTAINING PROTEIN-RELATED"/>
    <property type="match status" value="1"/>
</dbReference>
<dbReference type="EMBL" id="BGZK01000023">
    <property type="protein sequence ID" value="GBP06736.1"/>
    <property type="molecule type" value="Genomic_DNA"/>
</dbReference>
<proteinExistence type="predicted"/>
<organism evidence="1 2">
    <name type="scientific">Eumeta variegata</name>
    <name type="common">Bagworm moth</name>
    <name type="synonym">Eumeta japonica</name>
    <dbReference type="NCBI Taxonomy" id="151549"/>
    <lineage>
        <taxon>Eukaryota</taxon>
        <taxon>Metazoa</taxon>
        <taxon>Ecdysozoa</taxon>
        <taxon>Arthropoda</taxon>
        <taxon>Hexapoda</taxon>
        <taxon>Insecta</taxon>
        <taxon>Pterygota</taxon>
        <taxon>Neoptera</taxon>
        <taxon>Endopterygota</taxon>
        <taxon>Lepidoptera</taxon>
        <taxon>Glossata</taxon>
        <taxon>Ditrysia</taxon>
        <taxon>Tineoidea</taxon>
        <taxon>Psychidae</taxon>
        <taxon>Oiketicinae</taxon>
        <taxon>Eumeta</taxon>
    </lineage>
</organism>
<evidence type="ECO:0000313" key="1">
    <source>
        <dbReference type="EMBL" id="GBP06736.1"/>
    </source>
</evidence>
<comment type="caution">
    <text evidence="1">The sequence shown here is derived from an EMBL/GenBank/DDBJ whole genome shotgun (WGS) entry which is preliminary data.</text>
</comment>
<name>A0A4C1SXR3_EUMVA</name>
<reference evidence="1 2" key="1">
    <citation type="journal article" date="2019" name="Commun. Biol.">
        <title>The bagworm genome reveals a unique fibroin gene that provides high tensile strength.</title>
        <authorList>
            <person name="Kono N."/>
            <person name="Nakamura H."/>
            <person name="Ohtoshi R."/>
            <person name="Tomita M."/>
            <person name="Numata K."/>
            <person name="Arakawa K."/>
        </authorList>
    </citation>
    <scope>NUCLEOTIDE SEQUENCE [LARGE SCALE GENOMIC DNA]</scope>
</reference>
<evidence type="ECO:0008006" key="3">
    <source>
        <dbReference type="Google" id="ProtNLM"/>
    </source>
</evidence>
<dbReference type="Proteomes" id="UP000299102">
    <property type="component" value="Unassembled WGS sequence"/>
</dbReference>
<protein>
    <recommendedName>
        <fullName evidence="3">Retrotransposon gag domain-containing protein</fullName>
    </recommendedName>
</protein>
<dbReference type="AlphaFoldDB" id="A0A4C1SXR3"/>
<dbReference type="OrthoDB" id="6496131at2759"/>